<proteinExistence type="inferred from homology"/>
<dbReference type="PANTHER" id="PTHR34218:SF3">
    <property type="entry name" value="ACYL-HOMOSERINE LACTONE ACYLASE PVDQ"/>
    <property type="match status" value="1"/>
</dbReference>
<keyword evidence="3" id="KW-0378">Hydrolase</keyword>
<dbReference type="InterPro" id="IPR014395">
    <property type="entry name" value="Pen/GL7ACA/AHL_acylase"/>
</dbReference>
<dbReference type="PIRSF" id="PIRSF001227">
    <property type="entry name" value="Pen_acylase"/>
    <property type="match status" value="1"/>
</dbReference>
<keyword evidence="4" id="KW-0865">Zymogen</keyword>
<dbReference type="SUPFAM" id="SSF56235">
    <property type="entry name" value="N-terminal nucleophile aminohydrolases (Ntn hydrolases)"/>
    <property type="match status" value="1"/>
</dbReference>
<gene>
    <name evidence="5" type="ORF">DFR51_1105</name>
</gene>
<accession>A0ABX9T2I1</accession>
<evidence type="ECO:0000256" key="2">
    <source>
        <dbReference type="ARBA" id="ARBA00022729"/>
    </source>
</evidence>
<evidence type="ECO:0000256" key="3">
    <source>
        <dbReference type="ARBA" id="ARBA00022801"/>
    </source>
</evidence>
<dbReference type="EMBL" id="RBWX01000007">
    <property type="protein sequence ID" value="RKS91539.1"/>
    <property type="molecule type" value="Genomic_DNA"/>
</dbReference>
<comment type="caution">
    <text evidence="5">The sequence shown here is derived from an EMBL/GenBank/DDBJ whole genome shotgun (WGS) entry which is preliminary data.</text>
</comment>
<dbReference type="InterPro" id="IPR002692">
    <property type="entry name" value="S45"/>
</dbReference>
<sequence>MTLGISAAHAQALEAARSSAEILWDRYGVPHIYAPDDTSAMRALGYAQMTNHAEQVLLNIASARGEYAAFFGPGAGDRNVESDIDVITNDIPARARRWLKSGGSEQRALLKAFTQGANDWAQRNRATLDPAIARVLPVRESDALALYQLAIHYSFMGARGYANAAAWKKGKAVAGLSSGQFGSNAYAVSPARSATGEPMLVGNPHIDLGASGPQSSNGFPLARKGLFQWMEAHIVVGDAKNPGPNFTGVSFVGVPVLAIGFNDHLGWSHTVNAAQNVDVYDIALRDEQYRFGDRRLKLKERPAGVTVCAFGGSSCVQKDFTVAYSVHGPVIARRADGHALAMRVAGLDTDRPVLQYWRMAAASNLKSFEKAFSMLQMPYFNLVYADRSGRLLYVDGGVRPVRSSGDYDSHRGVLDGSDPRQLWTRTVPYARLPRVLDPAGGFIQNSNDSPWTSTFPAALRKADYPAWLTFDLMDLRPQQSAMALIAKPKLSAADMLASKQSTHMVLADRWLPDLFEIARQAENTELKEAVEVLSRWDRKADAESRGAVLFDRFREAYVNSSAPTPNSTPTTPPSLFAVPYDPSRPLETPVGIGDRSGALNALVHAVRALRAEGRALDVPWGEMHRVVLTQRDETYRNPRIVGEAPSSGSMDAYGGLRLVKYTPRDEQGVARANAGEGWTQFVTFGSNGARGEVLLVYGNATRPGSPHVADQLPFFTEKRLRPSWRTRDEVEANTIRRERL</sequence>
<evidence type="ECO:0000256" key="4">
    <source>
        <dbReference type="ARBA" id="ARBA00023145"/>
    </source>
</evidence>
<dbReference type="InterPro" id="IPR029055">
    <property type="entry name" value="Ntn_hydrolases_N"/>
</dbReference>
<dbReference type="Gene3D" id="1.10.1400.10">
    <property type="match status" value="1"/>
</dbReference>
<dbReference type="Gene3D" id="3.60.20.10">
    <property type="entry name" value="Glutamine Phosphoribosylpyrophosphate, subunit 1, domain 1"/>
    <property type="match status" value="1"/>
</dbReference>
<dbReference type="Gene3D" id="1.10.439.10">
    <property type="entry name" value="Penicillin Amidohydrolase, domain 1"/>
    <property type="match status" value="1"/>
</dbReference>
<protein>
    <submittedName>
        <fullName evidence="5">Acyl-homoserine-lactone acylase</fullName>
    </submittedName>
</protein>
<evidence type="ECO:0000313" key="6">
    <source>
        <dbReference type="Proteomes" id="UP000276029"/>
    </source>
</evidence>
<keyword evidence="6" id="KW-1185">Reference proteome</keyword>
<reference evidence="5 6" key="1">
    <citation type="submission" date="2018-10" db="EMBL/GenBank/DDBJ databases">
        <title>Genomic Encyclopedia of Type Strains, Phase IV (KMG-IV): sequencing the most valuable type-strain genomes for metagenomic binning, comparative biology and taxonomic classification.</title>
        <authorList>
            <person name="Goeker M."/>
        </authorList>
    </citation>
    <scope>NUCLEOTIDE SEQUENCE [LARGE SCALE GENOMIC DNA]</scope>
    <source>
        <strain evidence="5 6">DSM 19791</strain>
    </source>
</reference>
<comment type="similarity">
    <text evidence="1">Belongs to the peptidase S45 family.</text>
</comment>
<name>A0ABX9T2I1_SPHMI</name>
<dbReference type="InterPro" id="IPR043146">
    <property type="entry name" value="Penicillin_amidase_N_B-knob"/>
</dbReference>
<evidence type="ECO:0000313" key="5">
    <source>
        <dbReference type="EMBL" id="RKS91539.1"/>
    </source>
</evidence>
<dbReference type="InterPro" id="IPR043147">
    <property type="entry name" value="Penicillin_amidase_A-knob"/>
</dbReference>
<keyword evidence="2" id="KW-0732">Signal</keyword>
<dbReference type="Pfam" id="PF01804">
    <property type="entry name" value="Penicil_amidase"/>
    <property type="match status" value="1"/>
</dbReference>
<evidence type="ECO:0000256" key="1">
    <source>
        <dbReference type="ARBA" id="ARBA00006586"/>
    </source>
</evidence>
<dbReference type="Proteomes" id="UP000276029">
    <property type="component" value="Unassembled WGS sequence"/>
</dbReference>
<organism evidence="5 6">
    <name type="scientific">Sphingosinicella microcystinivorans</name>
    <dbReference type="NCBI Taxonomy" id="335406"/>
    <lineage>
        <taxon>Bacteria</taxon>
        <taxon>Pseudomonadati</taxon>
        <taxon>Pseudomonadota</taxon>
        <taxon>Alphaproteobacteria</taxon>
        <taxon>Sphingomonadales</taxon>
        <taxon>Sphingosinicellaceae</taxon>
        <taxon>Sphingosinicella</taxon>
    </lineage>
</organism>
<dbReference type="Gene3D" id="2.30.120.10">
    <property type="match status" value="1"/>
</dbReference>
<dbReference type="PANTHER" id="PTHR34218">
    <property type="entry name" value="PEPTIDASE S45 PENICILLIN AMIDASE"/>
    <property type="match status" value="1"/>
</dbReference>
<dbReference type="InterPro" id="IPR023343">
    <property type="entry name" value="Penicillin_amidase_dom1"/>
</dbReference>